<dbReference type="Proteomes" id="UP001501509">
    <property type="component" value="Unassembled WGS sequence"/>
</dbReference>
<dbReference type="InterPro" id="IPR005135">
    <property type="entry name" value="Endo/exonuclease/phosphatase"/>
</dbReference>
<evidence type="ECO:0000259" key="1">
    <source>
        <dbReference type="Pfam" id="PF03372"/>
    </source>
</evidence>
<protein>
    <recommendedName>
        <fullName evidence="1">Endonuclease/exonuclease/phosphatase domain-containing protein</fullName>
    </recommendedName>
</protein>
<proteinExistence type="predicted"/>
<keyword evidence="3" id="KW-1185">Reference proteome</keyword>
<dbReference type="Pfam" id="PF03372">
    <property type="entry name" value="Exo_endo_phos"/>
    <property type="match status" value="1"/>
</dbReference>
<feature type="domain" description="Endonuclease/exonuclease/phosphatase" evidence="1">
    <location>
        <begin position="83"/>
        <end position="299"/>
    </location>
</feature>
<name>A0ABN3QWD7_9ACTN</name>
<comment type="caution">
    <text evidence="2">The sequence shown here is derived from an EMBL/GenBank/DDBJ whole genome shotgun (WGS) entry which is preliminary data.</text>
</comment>
<dbReference type="Gene3D" id="3.60.10.10">
    <property type="entry name" value="Endonuclease/exonuclease/phosphatase"/>
    <property type="match status" value="1"/>
</dbReference>
<dbReference type="EMBL" id="BAAATD010000021">
    <property type="protein sequence ID" value="GAA2636899.1"/>
    <property type="molecule type" value="Genomic_DNA"/>
</dbReference>
<dbReference type="InterPro" id="IPR036691">
    <property type="entry name" value="Endo/exonu/phosph_ase_sf"/>
</dbReference>
<organism evidence="2 3">
    <name type="scientific">Actinomadura fulvescens</name>
    <dbReference type="NCBI Taxonomy" id="46160"/>
    <lineage>
        <taxon>Bacteria</taxon>
        <taxon>Bacillati</taxon>
        <taxon>Actinomycetota</taxon>
        <taxon>Actinomycetes</taxon>
        <taxon>Streptosporangiales</taxon>
        <taxon>Thermomonosporaceae</taxon>
        <taxon>Actinomadura</taxon>
    </lineage>
</organism>
<evidence type="ECO:0000313" key="3">
    <source>
        <dbReference type="Proteomes" id="UP001501509"/>
    </source>
</evidence>
<accession>A0ABN3QWD7</accession>
<gene>
    <name evidence="2" type="ORF">GCM10010411_90310</name>
</gene>
<dbReference type="SUPFAM" id="SSF56219">
    <property type="entry name" value="DNase I-like"/>
    <property type="match status" value="1"/>
</dbReference>
<reference evidence="2 3" key="1">
    <citation type="journal article" date="2019" name="Int. J. Syst. Evol. Microbiol.">
        <title>The Global Catalogue of Microorganisms (GCM) 10K type strain sequencing project: providing services to taxonomists for standard genome sequencing and annotation.</title>
        <authorList>
            <consortium name="The Broad Institute Genomics Platform"/>
            <consortium name="The Broad Institute Genome Sequencing Center for Infectious Disease"/>
            <person name="Wu L."/>
            <person name="Ma J."/>
        </authorList>
    </citation>
    <scope>NUCLEOTIDE SEQUENCE [LARGE SCALE GENOMIC DNA]</scope>
    <source>
        <strain evidence="2 3">JCM 6833</strain>
    </source>
</reference>
<evidence type="ECO:0000313" key="2">
    <source>
        <dbReference type="EMBL" id="GAA2636899.1"/>
    </source>
</evidence>
<dbReference type="RefSeq" id="WP_344548925.1">
    <property type="nucleotide sequence ID" value="NZ_BAAATD010000021.1"/>
</dbReference>
<sequence length="308" mass="33813">MRGMSRAAVLLGVVGTAIALLSGPGSGRDVPDRSVSASTVTAKIHHYNLCQGNDFCGSAAGRQYRQGALNHLRWFAAAEGPWFISVNEVCLRDYKQLRTDLNVNGDFVQTHPDHPRCVDVWGEGNGAYGSAMLAPGGIVEKAKRIELPNPGRNCDEQECRRALCLRAATYAGPMTVCTAHLEPDGELAPKQATAYYKEARLFNAEGGLRRGLVLAGDFNITPGQLPPDYRDLTDLVQAEDTDWSLTGTYPTWTGRGVTAKPTRHIDYIFVERGVGTPRPFPPYCRHPDHPNEHIEASDHCYTKGHWDL</sequence>